<organism evidence="6 7">
    <name type="scientific">Nocardia callitridis</name>
    <dbReference type="NCBI Taxonomy" id="648753"/>
    <lineage>
        <taxon>Bacteria</taxon>
        <taxon>Bacillati</taxon>
        <taxon>Actinomycetota</taxon>
        <taxon>Actinomycetes</taxon>
        <taxon>Mycobacteriales</taxon>
        <taxon>Nocardiaceae</taxon>
        <taxon>Nocardia</taxon>
    </lineage>
</organism>
<gene>
    <name evidence="6" type="ORF">GCM10023318_46890</name>
</gene>
<evidence type="ECO:0000313" key="6">
    <source>
        <dbReference type="EMBL" id="GAA5062838.1"/>
    </source>
</evidence>
<dbReference type="InterPro" id="IPR050109">
    <property type="entry name" value="HTH-type_TetR-like_transc_reg"/>
</dbReference>
<dbReference type="InterPro" id="IPR009057">
    <property type="entry name" value="Homeodomain-like_sf"/>
</dbReference>
<dbReference type="EMBL" id="BAABJM010000005">
    <property type="protein sequence ID" value="GAA5062838.1"/>
    <property type="molecule type" value="Genomic_DNA"/>
</dbReference>
<dbReference type="InterPro" id="IPR049397">
    <property type="entry name" value="EthR_C"/>
</dbReference>
<dbReference type="RefSeq" id="WP_345497914.1">
    <property type="nucleotide sequence ID" value="NZ_BAABJM010000005.1"/>
</dbReference>
<reference evidence="7" key="1">
    <citation type="journal article" date="2019" name="Int. J. Syst. Evol. Microbiol.">
        <title>The Global Catalogue of Microorganisms (GCM) 10K type strain sequencing project: providing services to taxonomists for standard genome sequencing and annotation.</title>
        <authorList>
            <consortium name="The Broad Institute Genomics Platform"/>
            <consortium name="The Broad Institute Genome Sequencing Center for Infectious Disease"/>
            <person name="Wu L."/>
            <person name="Ma J."/>
        </authorList>
    </citation>
    <scope>NUCLEOTIDE SEQUENCE [LARGE SCALE GENOMIC DNA]</scope>
    <source>
        <strain evidence="7">JCM 18298</strain>
    </source>
</reference>
<evidence type="ECO:0000259" key="5">
    <source>
        <dbReference type="PROSITE" id="PS50977"/>
    </source>
</evidence>
<dbReference type="Gene3D" id="1.10.357.10">
    <property type="entry name" value="Tetracycline Repressor, domain 2"/>
    <property type="match status" value="1"/>
</dbReference>
<accession>A0ABP9KRW8</accession>
<keyword evidence="1" id="KW-0805">Transcription regulation</keyword>
<dbReference type="PROSITE" id="PS50977">
    <property type="entry name" value="HTH_TETR_2"/>
    <property type="match status" value="1"/>
</dbReference>
<name>A0ABP9KRW8_9NOCA</name>
<dbReference type="SUPFAM" id="SSF46689">
    <property type="entry name" value="Homeodomain-like"/>
    <property type="match status" value="1"/>
</dbReference>
<dbReference type="PANTHER" id="PTHR30055:SF234">
    <property type="entry name" value="HTH-TYPE TRANSCRIPTIONAL REGULATOR BETI"/>
    <property type="match status" value="1"/>
</dbReference>
<keyword evidence="3" id="KW-0804">Transcription</keyword>
<dbReference type="PANTHER" id="PTHR30055">
    <property type="entry name" value="HTH-TYPE TRANSCRIPTIONAL REGULATOR RUTR"/>
    <property type="match status" value="1"/>
</dbReference>
<evidence type="ECO:0000313" key="7">
    <source>
        <dbReference type="Proteomes" id="UP001500603"/>
    </source>
</evidence>
<proteinExistence type="predicted"/>
<evidence type="ECO:0000256" key="1">
    <source>
        <dbReference type="ARBA" id="ARBA00023015"/>
    </source>
</evidence>
<protein>
    <recommendedName>
        <fullName evidence="5">HTH tetR-type domain-containing protein</fullName>
    </recommendedName>
</protein>
<dbReference type="Gene3D" id="1.10.10.60">
    <property type="entry name" value="Homeodomain-like"/>
    <property type="match status" value="1"/>
</dbReference>
<feature type="DNA-binding region" description="H-T-H motif" evidence="4">
    <location>
        <begin position="44"/>
        <end position="63"/>
    </location>
</feature>
<dbReference type="Pfam" id="PF21313">
    <property type="entry name" value="EthR_C"/>
    <property type="match status" value="1"/>
</dbReference>
<keyword evidence="7" id="KW-1185">Reference proteome</keyword>
<evidence type="ECO:0000256" key="2">
    <source>
        <dbReference type="ARBA" id="ARBA00023125"/>
    </source>
</evidence>
<dbReference type="InterPro" id="IPR036271">
    <property type="entry name" value="Tet_transcr_reg_TetR-rel_C_sf"/>
</dbReference>
<feature type="domain" description="HTH tetR-type" evidence="5">
    <location>
        <begin position="19"/>
        <end position="81"/>
    </location>
</feature>
<evidence type="ECO:0000256" key="3">
    <source>
        <dbReference type="ARBA" id="ARBA00023163"/>
    </source>
</evidence>
<sequence>MASLTRVARTRKPNLDDRRDEFERTVLSALEQLLSDGTPFTELAVQRIAKASGVARSTFYRYFPDKSQLLIRMADLATEDLFGTAERWWLADHTDARDSVITAMRDMLDGFRNHRVVLLALYEVSAYDRDVGRYWSARVRAFTGVVRTRLHEEQRAGQVSAEVDVDATAIVLTSMVERVITVACAHASTAGDEQIAQALGRAIWLILYGDRA</sequence>
<dbReference type="InterPro" id="IPR001647">
    <property type="entry name" value="HTH_TetR"/>
</dbReference>
<dbReference type="SUPFAM" id="SSF48498">
    <property type="entry name" value="Tetracyclin repressor-like, C-terminal domain"/>
    <property type="match status" value="1"/>
</dbReference>
<comment type="caution">
    <text evidence="6">The sequence shown here is derived from an EMBL/GenBank/DDBJ whole genome shotgun (WGS) entry which is preliminary data.</text>
</comment>
<dbReference type="Proteomes" id="UP001500603">
    <property type="component" value="Unassembled WGS sequence"/>
</dbReference>
<dbReference type="Pfam" id="PF00440">
    <property type="entry name" value="TetR_N"/>
    <property type="match status" value="1"/>
</dbReference>
<evidence type="ECO:0000256" key="4">
    <source>
        <dbReference type="PROSITE-ProRule" id="PRU00335"/>
    </source>
</evidence>
<keyword evidence="2 4" id="KW-0238">DNA-binding</keyword>